<dbReference type="RefSeq" id="WP_055262058.1">
    <property type="nucleotide sequence ID" value="NZ_CYZK01000025.1"/>
</dbReference>
<proteinExistence type="predicted"/>
<sequence length="330" mass="37658">MDLIYTDTKGKELGVVYTTLDMEIGEEATNDFEIEYKRSEWDGTVENGCFFYVPETEFGGIVREIKTSTKTNTITAKGYTWRGMMMKKIIEPQSGQDYATATGELNEIVGEKVKEAFPGLFYGSDADTGVQVKDYQFDRYCTLYEGLQKMLQSVGYRLDIKFFQREKEESGYVVISAVPIRDRSVECEFSNDNGLYFTMDNNQRGINHMICLGKGELKDRLVIHLYVDQNGKIGQTQFFQGVDEIADIYDSSSSEYEDLLKGGTERLEKAKNSIEYDLTLETLEDEIDIGDIVGGRDYLTGVYMRKPIGKKIWKITDGEEKIEYKLKGES</sequence>
<evidence type="ECO:0000313" key="2">
    <source>
        <dbReference type="Proteomes" id="UP000095362"/>
    </source>
</evidence>
<accession>A0A174HK49</accession>
<evidence type="ECO:0000313" key="1">
    <source>
        <dbReference type="EMBL" id="CUO75303.1"/>
    </source>
</evidence>
<dbReference type="EMBL" id="CYZK01000025">
    <property type="protein sequence ID" value="CUO75303.1"/>
    <property type="molecule type" value="Genomic_DNA"/>
</dbReference>
<gene>
    <name evidence="1" type="ORF">ERS852481_02801</name>
</gene>
<dbReference type="Proteomes" id="UP000095362">
    <property type="component" value="Unassembled WGS sequence"/>
</dbReference>
<reference evidence="1 2" key="1">
    <citation type="submission" date="2015-09" db="EMBL/GenBank/DDBJ databases">
        <authorList>
            <consortium name="Pathogen Informatics"/>
        </authorList>
    </citation>
    <scope>NUCLEOTIDE SEQUENCE [LARGE SCALE GENOMIC DNA]</scope>
    <source>
        <strain evidence="1 2">2789STDY5834866</strain>
    </source>
</reference>
<protein>
    <submittedName>
        <fullName evidence="1">Uncharacterized protein</fullName>
    </submittedName>
</protein>
<organism evidence="1 2">
    <name type="scientific">Coprococcus comes</name>
    <dbReference type="NCBI Taxonomy" id="410072"/>
    <lineage>
        <taxon>Bacteria</taxon>
        <taxon>Bacillati</taxon>
        <taxon>Bacillota</taxon>
        <taxon>Clostridia</taxon>
        <taxon>Lachnospirales</taxon>
        <taxon>Lachnospiraceae</taxon>
        <taxon>Coprococcus</taxon>
    </lineage>
</organism>
<dbReference type="AlphaFoldDB" id="A0A174HK49"/>
<name>A0A174HK49_9FIRM</name>